<evidence type="ECO:0000313" key="1">
    <source>
        <dbReference type="EMBL" id="CAD73220.1"/>
    </source>
</evidence>
<dbReference type="HOGENOM" id="CLU_3140033_0_0_0"/>
<dbReference type="Proteomes" id="UP000001025">
    <property type="component" value="Chromosome"/>
</dbReference>
<reference evidence="1 2" key="1">
    <citation type="journal article" date="2003" name="Proc. Natl. Acad. Sci. U.S.A.">
        <title>Complete genome sequence of the marine planctomycete Pirellula sp. strain 1.</title>
        <authorList>
            <person name="Gloeckner F.O."/>
            <person name="Kube M."/>
            <person name="Bauer M."/>
            <person name="Teeling H."/>
            <person name="Lombardot T."/>
            <person name="Ludwig W."/>
            <person name="Gade D."/>
            <person name="Beck A."/>
            <person name="Borzym K."/>
            <person name="Heitmann K."/>
            <person name="Rabus R."/>
            <person name="Schlesner H."/>
            <person name="Amann R."/>
            <person name="Reinhardt R."/>
        </authorList>
    </citation>
    <scope>NUCLEOTIDE SEQUENCE [LARGE SCALE GENOMIC DNA]</scope>
    <source>
        <strain evidence="2">DSM 10527 / NCIMB 13988 / SH1</strain>
    </source>
</reference>
<organism evidence="1 2">
    <name type="scientific">Rhodopirellula baltica (strain DSM 10527 / NCIMB 13988 / SH1)</name>
    <dbReference type="NCBI Taxonomy" id="243090"/>
    <lineage>
        <taxon>Bacteria</taxon>
        <taxon>Pseudomonadati</taxon>
        <taxon>Planctomycetota</taxon>
        <taxon>Planctomycetia</taxon>
        <taxon>Pirellulales</taxon>
        <taxon>Pirellulaceae</taxon>
        <taxon>Rhodopirellula</taxon>
    </lineage>
</organism>
<dbReference type="AlphaFoldDB" id="Q7UU64"/>
<dbReference type="KEGG" id="rba:RB3485"/>
<gene>
    <name evidence="1" type="ordered locus">RB3485</name>
</gene>
<proteinExistence type="predicted"/>
<dbReference type="EnsemblBacteria" id="CAD73220">
    <property type="protein sequence ID" value="CAD73220"/>
    <property type="gene ID" value="RB3485"/>
</dbReference>
<dbReference type="EMBL" id="BX294138">
    <property type="protein sequence ID" value="CAD73220.1"/>
    <property type="molecule type" value="Genomic_DNA"/>
</dbReference>
<keyword evidence="2" id="KW-1185">Reference proteome</keyword>
<accession>Q7UU64</accession>
<protein>
    <submittedName>
        <fullName evidence="1">Uncharacterized protein</fullName>
    </submittedName>
</protein>
<dbReference type="InParanoid" id="Q7UU64"/>
<sequence length="49" mass="5873">MHDDRRPTVLLADWHSPRLFRMEPWPIKNRRRLRSGVRLETGAALEDGY</sequence>
<evidence type="ECO:0000313" key="2">
    <source>
        <dbReference type="Proteomes" id="UP000001025"/>
    </source>
</evidence>
<name>Q7UU64_RHOBA</name>